<dbReference type="InterPro" id="IPR000504">
    <property type="entry name" value="RRM_dom"/>
</dbReference>
<proteinExistence type="predicted"/>
<evidence type="ECO:0000259" key="4">
    <source>
        <dbReference type="PROSITE" id="PS50102"/>
    </source>
</evidence>
<dbReference type="Proteomes" id="UP000009170">
    <property type="component" value="Unassembled WGS sequence"/>
</dbReference>
<protein>
    <submittedName>
        <fullName evidence="5">Nucleotide-binding, alpha-beta plait</fullName>
    </submittedName>
</protein>
<dbReference type="OrthoDB" id="497950at2759"/>
<feature type="transmembrane region" description="Helical" evidence="3">
    <location>
        <begin position="790"/>
        <end position="810"/>
    </location>
</feature>
<reference evidence="5 6" key="2">
    <citation type="journal article" date="2014" name="BMC Genomics">
        <title>An improved genome of the model marine alga Ostreococcus tauri unfolds by assessing Illumina de novo assemblies.</title>
        <authorList>
            <person name="Blanc-Mathieu R."/>
            <person name="Verhelst B."/>
            <person name="Derelle E."/>
            <person name="Rombauts S."/>
            <person name="Bouget F.Y."/>
            <person name="Carre I."/>
            <person name="Chateau A."/>
            <person name="Eyre-Walker A."/>
            <person name="Grimsley N."/>
            <person name="Moreau H."/>
            <person name="Piegu B."/>
            <person name="Rivals E."/>
            <person name="Schackwitz W."/>
            <person name="Van de Peer Y."/>
            <person name="Piganeau G."/>
        </authorList>
    </citation>
    <scope>NUCLEOTIDE SEQUENCE [LARGE SCALE GENOMIC DNA]</scope>
    <source>
        <strain evidence="6">OTTH 0595 / CCAP 157/2 / RCC745</strain>
    </source>
</reference>
<organism evidence="5 6">
    <name type="scientific">Ostreococcus tauri</name>
    <name type="common">Marine green alga</name>
    <dbReference type="NCBI Taxonomy" id="70448"/>
    <lineage>
        <taxon>Eukaryota</taxon>
        <taxon>Viridiplantae</taxon>
        <taxon>Chlorophyta</taxon>
        <taxon>Mamiellophyceae</taxon>
        <taxon>Mamiellales</taxon>
        <taxon>Bathycoccaceae</taxon>
        <taxon>Ostreococcus</taxon>
    </lineage>
</organism>
<feature type="transmembrane region" description="Helical" evidence="3">
    <location>
        <begin position="339"/>
        <end position="362"/>
    </location>
</feature>
<dbReference type="InterPro" id="IPR027815">
    <property type="entry name" value="CSC1/OSCA1-like_cyt"/>
</dbReference>
<dbReference type="EMBL" id="CAID01000010">
    <property type="protein sequence ID" value="CEF99373.1"/>
    <property type="molecule type" value="Genomic_DNA"/>
</dbReference>
<dbReference type="InterPro" id="IPR045122">
    <property type="entry name" value="Csc1-like"/>
</dbReference>
<feature type="region of interest" description="Disordered" evidence="2">
    <location>
        <begin position="145"/>
        <end position="178"/>
    </location>
</feature>
<dbReference type="RefSeq" id="XP_022839799.1">
    <property type="nucleotide sequence ID" value="XM_022983165.1"/>
</dbReference>
<name>A0A090N474_OSTTA</name>
<dbReference type="PANTHER" id="PTHR13018">
    <property type="entry name" value="PROBABLE MEMBRANE PROTEIN DUF221-RELATED"/>
    <property type="match status" value="1"/>
</dbReference>
<keyword evidence="3" id="KW-1133">Transmembrane helix</keyword>
<dbReference type="InterPro" id="IPR012677">
    <property type="entry name" value="Nucleotide-bd_a/b_plait_sf"/>
</dbReference>
<keyword evidence="6" id="KW-1185">Reference proteome</keyword>
<dbReference type="InParanoid" id="A0A090N474"/>
<accession>A0A090N474</accession>
<evidence type="ECO:0000256" key="3">
    <source>
        <dbReference type="SAM" id="Phobius"/>
    </source>
</evidence>
<dbReference type="AlphaFoldDB" id="A0A090N474"/>
<evidence type="ECO:0000256" key="2">
    <source>
        <dbReference type="SAM" id="MobiDB-lite"/>
    </source>
</evidence>
<feature type="region of interest" description="Disordered" evidence="2">
    <location>
        <begin position="32"/>
        <end position="69"/>
    </location>
</feature>
<dbReference type="InterPro" id="IPR035979">
    <property type="entry name" value="RBD_domain_sf"/>
</dbReference>
<feature type="transmembrane region" description="Helical" evidence="3">
    <location>
        <begin position="946"/>
        <end position="969"/>
    </location>
</feature>
<feature type="compositionally biased region" description="Basic and acidic residues" evidence="2">
    <location>
        <begin position="147"/>
        <end position="156"/>
    </location>
</feature>
<feature type="transmembrane region" description="Helical" evidence="3">
    <location>
        <begin position="1016"/>
        <end position="1037"/>
    </location>
</feature>
<comment type="caution">
    <text evidence="5">The sequence shown here is derived from an EMBL/GenBank/DDBJ whole genome shotgun (WGS) entry which is preliminary data.</text>
</comment>
<feature type="domain" description="RRM" evidence="4">
    <location>
        <begin position="382"/>
        <end position="468"/>
    </location>
</feature>
<dbReference type="GO" id="GO:0003723">
    <property type="term" value="F:RNA binding"/>
    <property type="evidence" value="ECO:0007669"/>
    <property type="project" value="UniProtKB-UniRule"/>
</dbReference>
<feature type="transmembrane region" description="Helical" evidence="3">
    <location>
        <begin position="899"/>
        <end position="926"/>
    </location>
</feature>
<keyword evidence="3" id="KW-0812">Transmembrane</keyword>
<feature type="transmembrane region" description="Helical" evidence="3">
    <location>
        <begin position="830"/>
        <end position="850"/>
    </location>
</feature>
<dbReference type="GeneID" id="34946191"/>
<dbReference type="KEGG" id="ota:OT_ostta10g01860"/>
<dbReference type="Pfam" id="PF14703">
    <property type="entry name" value="PHM7_cyt"/>
    <property type="match status" value="1"/>
</dbReference>
<gene>
    <name evidence="5" type="ORF">OT_ostta10g01860</name>
</gene>
<keyword evidence="3" id="KW-0472">Membrane</keyword>
<feature type="compositionally biased region" description="Low complexity" evidence="2">
    <location>
        <begin position="32"/>
        <end position="49"/>
    </location>
</feature>
<dbReference type="GO" id="GO:0005886">
    <property type="term" value="C:plasma membrane"/>
    <property type="evidence" value="ECO:0007669"/>
    <property type="project" value="TreeGrafter"/>
</dbReference>
<sequence>MADDADGTDAPVPLAGGLVRALSRVATVIRGNENARANEEANASAAPAEALERAPTKRERNMDTTATKLDENAVRVDALSKTKSKRMQKILAKRVEEEAVASDEEEEDPAFTEHREAETVPEYTWTATMRRRLENNECDVAFDEDSEMAKAAEKSEGASTDNDEEEGANVPYRGGEPTQLTRMKSRINSMNAPTNSAGAPIRNPNADLSEKQDVVEDSYFLAVMSDKLPAYKRPRRHIARLENLESAVLDKDHKQLPVWSTTKSDMDVLGPGIGLWFAQLKRLGIVFFVLSCLASVFIAHYVHLAKTNTVDIDPEIKTTLGMTAVSTYASVYGVDIRTIMAFLSCLDVFIVLCFMAVGSGLARSIRAFVIRVDEALLTLSDYSLQVDGLPNNATEEEVREHFEEFGPVADVVIVRAFGRLLRMRMARARLFKKAEILKAELSAMRHNLRKKGESLEENRSFNRKWKEFYKIRDAIMDLKEKIDKTAQMPFDAFDVVTAFVTFEQETDKLACRDEYFAYFNCFRTERTMFRVEKTISENGQESMTYHYLKVKQAGEASDILWENMTNVSWKNYLIRRSTAALGIITLLVGAIVLVVLTTTWSKAGAQLVVSCNGLYTLNGNKNLYCPAIWDLDKDLSSADLRVISNENFRSQIDSSDCHKYVESAVWSYDMTQYSPYSAAIYSSSLTTEQARTAGYMDDKWNGGLDSTTTADECAAKVCYDCMCQSAALSGSVSDVCRDYYYDQVVIILFEVGRLTITALTSITLLWASAKFALFARFKTVSATERATSRYAFYTLLTNVLILPLLVNIDIEGLENFPILFRGSHQDVTLDWYALVMRSIMISAFINACYFGPWRLVGAWVQQFSRYTTSKWCKTQQKLNGLYARPKFTLAERYGQMMTVIFSTVVLFAAAPILIPVAALYCLLSYWSDKTLILRYCRFPALYSHTLAQQFLFYFPYACLAHFAFAAWVFSQWDVPSYFLESLDGWDESLQSQNEADFWSIRANMTRYAQLDFEERFYRVNGLIQLIPLLIYVAYHLIKSFLSGLGRTMLYVLGCARCLESDWSADVMFHNFTTVRDNMYKNDESVDGILSGLPSYRVHDNPEYVNLFPEARRFEQEQSFSKTAQEMPGEEHEEDSYVEKESSAVRNMWSTFAGKKE</sequence>
<keyword evidence="1" id="KW-0694">RNA-binding</keyword>
<feature type="region of interest" description="Disordered" evidence="2">
    <location>
        <begin position="1116"/>
        <end position="1141"/>
    </location>
</feature>
<feature type="compositionally biased region" description="Basic and acidic residues" evidence="2">
    <location>
        <begin position="50"/>
        <end position="69"/>
    </location>
</feature>
<dbReference type="PROSITE" id="PS50102">
    <property type="entry name" value="RRM"/>
    <property type="match status" value="1"/>
</dbReference>
<dbReference type="GO" id="GO:0005227">
    <property type="term" value="F:calcium-activated cation channel activity"/>
    <property type="evidence" value="ECO:0007669"/>
    <property type="project" value="InterPro"/>
</dbReference>
<evidence type="ECO:0000313" key="6">
    <source>
        <dbReference type="Proteomes" id="UP000009170"/>
    </source>
</evidence>
<feature type="transmembrane region" description="Helical" evidence="3">
    <location>
        <begin position="744"/>
        <end position="769"/>
    </location>
</feature>
<dbReference type="SUPFAM" id="SSF54928">
    <property type="entry name" value="RNA-binding domain, RBD"/>
    <property type="match status" value="1"/>
</dbReference>
<feature type="transmembrane region" description="Helical" evidence="3">
    <location>
        <begin position="579"/>
        <end position="600"/>
    </location>
</feature>
<feature type="transmembrane region" description="Helical" evidence="3">
    <location>
        <begin position="283"/>
        <end position="302"/>
    </location>
</feature>
<dbReference type="Gene3D" id="3.30.70.330">
    <property type="match status" value="1"/>
</dbReference>
<evidence type="ECO:0000313" key="5">
    <source>
        <dbReference type="EMBL" id="CEF99373.1"/>
    </source>
</evidence>
<reference evidence="6" key="1">
    <citation type="journal article" date="2006" name="Proc. Natl. Acad. Sci. U.S.A.">
        <title>Genome analysis of the smallest free-living eukaryote Ostreococcus tauri unveils many unique features.</title>
        <authorList>
            <person name="Derelle E."/>
            <person name="Ferraz C."/>
            <person name="Rombauts S."/>
            <person name="Rouze P."/>
            <person name="Worden A.Z."/>
            <person name="Robbens S."/>
            <person name="Partensky F."/>
            <person name="Degroeve S."/>
            <person name="Echeynie S."/>
            <person name="Cooke R."/>
            <person name="Saeys Y."/>
            <person name="Wuyts J."/>
            <person name="Jabbari K."/>
            <person name="Bowler C."/>
            <person name="Panaud O."/>
            <person name="Piegu B."/>
            <person name="Ball S.G."/>
            <person name="Ral J.-P."/>
            <person name="Bouget F.-Y."/>
            <person name="Piganeau G."/>
            <person name="De Baets B."/>
            <person name="Picard A."/>
            <person name="Delseny M."/>
            <person name="Demaille J."/>
            <person name="Van de Peer Y."/>
            <person name="Moreau H."/>
        </authorList>
    </citation>
    <scope>NUCLEOTIDE SEQUENCE [LARGE SCALE GENOMIC DNA]</scope>
    <source>
        <strain evidence="6">OTTH 0595 / CCAP 157/2 / RCC745</strain>
    </source>
</reference>
<dbReference type="PANTHER" id="PTHR13018:SF83">
    <property type="entry name" value="RRM DOMAIN-CONTAINING PROTEIN"/>
    <property type="match status" value="1"/>
</dbReference>
<evidence type="ECO:0000256" key="1">
    <source>
        <dbReference type="PROSITE-ProRule" id="PRU00176"/>
    </source>
</evidence>